<evidence type="ECO:0000256" key="1">
    <source>
        <dbReference type="ARBA" id="ARBA00022679"/>
    </source>
</evidence>
<dbReference type="PANTHER" id="PTHR12788">
    <property type="entry name" value="PROTEIN-TYROSINE SULFOTRANSFERASE 2"/>
    <property type="match status" value="1"/>
</dbReference>
<feature type="region of interest" description="Disordered" evidence="2">
    <location>
        <begin position="303"/>
        <end position="324"/>
    </location>
</feature>
<dbReference type="Pfam" id="PF13469">
    <property type="entry name" value="Sulfotransfer_3"/>
    <property type="match status" value="1"/>
</dbReference>
<dbReference type="GO" id="GO:0016740">
    <property type="term" value="F:transferase activity"/>
    <property type="evidence" value="ECO:0007669"/>
    <property type="project" value="UniProtKB-KW"/>
</dbReference>
<dbReference type="InterPro" id="IPR027417">
    <property type="entry name" value="P-loop_NTPase"/>
</dbReference>
<dbReference type="EMBL" id="JBDPZD010000001">
    <property type="protein sequence ID" value="MEO3690272.1"/>
    <property type="molecule type" value="Genomic_DNA"/>
</dbReference>
<sequence length="337" mass="37946">MKIFMIGTQRSGSNLLRLMVNQAPDIAAPHPPHILERFAPLLPLYGDLSVEGNFCRLLDDVVHMVEVNPVPWGVTFDRADIRRRCRDNSLVAIFGSVMDRMAEAQGKPDWMCKSLANVHFLPEIERYFGSEARYLYLYRDGRDVCLSFMKAVVGEKTAFHIGRQWNVEQQLALKCGERVPGAQYFSLSYETLTGNPEPALRKLCEWLGIEFRAEMLDFHNSDEAGRTASSGKMWENVRKPVMADNSRKWLKGMTQDQIIDFESVAGDSLTALGYPLEFVGKTCPARSYDDAAVAALDAENKRLKGTAREELSPEDAAARKPQEDLLARIRSRTAQPA</sequence>
<organism evidence="3 4">
    <name type="scientific">Roseateles paludis</name>
    <dbReference type="NCBI Taxonomy" id="3145238"/>
    <lineage>
        <taxon>Bacteria</taxon>
        <taxon>Pseudomonadati</taxon>
        <taxon>Pseudomonadota</taxon>
        <taxon>Betaproteobacteria</taxon>
        <taxon>Burkholderiales</taxon>
        <taxon>Sphaerotilaceae</taxon>
        <taxon>Roseateles</taxon>
    </lineage>
</organism>
<dbReference type="EC" id="2.8.2.-" evidence="3"/>
<evidence type="ECO:0000313" key="3">
    <source>
        <dbReference type="EMBL" id="MEO3690272.1"/>
    </source>
</evidence>
<comment type="caution">
    <text evidence="3">The sequence shown here is derived from an EMBL/GenBank/DDBJ whole genome shotgun (WGS) entry which is preliminary data.</text>
</comment>
<accession>A0ABV0FYS6</accession>
<keyword evidence="1 3" id="KW-0808">Transferase</keyword>
<evidence type="ECO:0000256" key="2">
    <source>
        <dbReference type="SAM" id="MobiDB-lite"/>
    </source>
</evidence>
<dbReference type="Proteomes" id="UP001495147">
    <property type="component" value="Unassembled WGS sequence"/>
</dbReference>
<dbReference type="InterPro" id="IPR026634">
    <property type="entry name" value="TPST-like"/>
</dbReference>
<dbReference type="PANTHER" id="PTHR12788:SF10">
    <property type="entry name" value="PROTEIN-TYROSINE SULFOTRANSFERASE"/>
    <property type="match status" value="1"/>
</dbReference>
<dbReference type="RefSeq" id="WP_347703104.1">
    <property type="nucleotide sequence ID" value="NZ_JBDPZD010000001.1"/>
</dbReference>
<name>A0ABV0FYS6_9BURK</name>
<gene>
    <name evidence="3" type="ORF">ABDJ85_02270</name>
</gene>
<keyword evidence="4" id="KW-1185">Reference proteome</keyword>
<reference evidence="3 4" key="1">
    <citation type="submission" date="2024-05" db="EMBL/GenBank/DDBJ databases">
        <title>Roseateles sp. DJS-2-20 16S ribosomal RNA gene Genome sequencing and assembly.</title>
        <authorList>
            <person name="Woo H."/>
        </authorList>
    </citation>
    <scope>NUCLEOTIDE SEQUENCE [LARGE SCALE GENOMIC DNA]</scope>
    <source>
        <strain evidence="3 4">DJS-2-20</strain>
    </source>
</reference>
<dbReference type="SUPFAM" id="SSF52540">
    <property type="entry name" value="P-loop containing nucleoside triphosphate hydrolases"/>
    <property type="match status" value="1"/>
</dbReference>
<protein>
    <submittedName>
        <fullName evidence="3">Sulfotransferase</fullName>
        <ecNumber evidence="3">2.8.2.-</ecNumber>
    </submittedName>
</protein>
<dbReference type="Gene3D" id="3.40.50.300">
    <property type="entry name" value="P-loop containing nucleotide triphosphate hydrolases"/>
    <property type="match status" value="1"/>
</dbReference>
<proteinExistence type="predicted"/>
<evidence type="ECO:0000313" key="4">
    <source>
        <dbReference type="Proteomes" id="UP001495147"/>
    </source>
</evidence>